<dbReference type="GO" id="GO:0097720">
    <property type="term" value="P:calcineurin-mediated signaling"/>
    <property type="evidence" value="ECO:0007669"/>
    <property type="project" value="InterPro"/>
</dbReference>
<evidence type="ECO:0000313" key="3">
    <source>
        <dbReference type="Proteomes" id="UP000674179"/>
    </source>
</evidence>
<dbReference type="OrthoDB" id="269317at2759"/>
<name>A0A836H2G1_LEIEN</name>
<dbReference type="AlphaFoldDB" id="A0A836H2G1"/>
<dbReference type="SMART" id="SM00156">
    <property type="entry name" value="PP2Ac"/>
    <property type="match status" value="1"/>
</dbReference>
<evidence type="ECO:0000313" key="2">
    <source>
        <dbReference type="EMBL" id="KAG5483564.1"/>
    </source>
</evidence>
<proteinExistence type="predicted"/>
<dbReference type="InterPro" id="IPR006186">
    <property type="entry name" value="Ser/Thr-sp_prot-phosphatase"/>
</dbReference>
<dbReference type="SUPFAM" id="SSF56300">
    <property type="entry name" value="Metallo-dependent phosphatases"/>
    <property type="match status" value="1"/>
</dbReference>
<dbReference type="Pfam" id="PF00149">
    <property type="entry name" value="Metallophos"/>
    <property type="match status" value="1"/>
</dbReference>
<organism evidence="2 3">
    <name type="scientific">Leishmania enriettii</name>
    <dbReference type="NCBI Taxonomy" id="5663"/>
    <lineage>
        <taxon>Eukaryota</taxon>
        <taxon>Discoba</taxon>
        <taxon>Euglenozoa</taxon>
        <taxon>Kinetoplastea</taxon>
        <taxon>Metakinetoplastina</taxon>
        <taxon>Trypanosomatida</taxon>
        <taxon>Trypanosomatidae</taxon>
        <taxon>Leishmaniinae</taxon>
        <taxon>Leishmania</taxon>
    </lineage>
</organism>
<comment type="caution">
    <text evidence="2">The sequence shown here is derived from an EMBL/GenBank/DDBJ whole genome shotgun (WGS) entry which is preliminary data.</text>
</comment>
<dbReference type="Gene3D" id="3.60.21.10">
    <property type="match status" value="1"/>
</dbReference>
<evidence type="ECO:0000259" key="1">
    <source>
        <dbReference type="SMART" id="SM00156"/>
    </source>
</evidence>
<dbReference type="InterPro" id="IPR029052">
    <property type="entry name" value="Metallo-depent_PP-like"/>
</dbReference>
<reference evidence="2 3" key="1">
    <citation type="submission" date="2021-02" db="EMBL/GenBank/DDBJ databases">
        <title>Leishmania (Mundinia) enrietti genome sequencing and assembly.</title>
        <authorList>
            <person name="Almutairi H."/>
            <person name="Gatherer D."/>
        </authorList>
    </citation>
    <scope>NUCLEOTIDE SEQUENCE [LARGE SCALE GENOMIC DNA]</scope>
    <source>
        <strain evidence="2">CUR178</strain>
    </source>
</reference>
<dbReference type="GeneID" id="94175370"/>
<dbReference type="PANTHER" id="PTHR45673">
    <property type="entry name" value="SERINE/THREONINE-PROTEIN PHOSPHATASE 2B CATALYTIC SUBUNIT 1-RELATED"/>
    <property type="match status" value="1"/>
</dbReference>
<gene>
    <name evidence="2" type="ORF">CUR178_08230</name>
</gene>
<protein>
    <recommendedName>
        <fullName evidence="1">Serine/threonine specific protein phosphatases domain-containing protein</fullName>
    </recommendedName>
</protein>
<dbReference type="InterPro" id="IPR004843">
    <property type="entry name" value="Calcineurin-like_PHP"/>
</dbReference>
<dbReference type="RefSeq" id="XP_067694781.1">
    <property type="nucleotide sequence ID" value="XM_067839860.1"/>
</dbReference>
<feature type="domain" description="Serine/threonine specific protein phosphatases" evidence="1">
    <location>
        <begin position="30"/>
        <end position="335"/>
    </location>
</feature>
<sequence>MAEPQQTASNASNELVVWRAAERVRQGDSLHLAQIARCIASAAKLLKGKSKLVERVTGATIVVGPLRGHATDFANTLLTRVLPNRRVRNVVFLGNYIDGAHQSLDVLFLVAALIACSRFRVVPLIGKHEMLYPLQPETFGSLRNEMLLRCTHQRQSLGQYERVVKKFFSVLPVACVVENHFFCVAGGPASMFRTLEEMEAVSVTQEALREFVLNEPMDEDEERIAAGSAFLAAQGRKLAFRYTFNAACNFLSRNKLVVVIVGMEYHMSRPDYDSFSRPNHYKESIYFPGYVLGRIHPETQLPAVLSLFSAPSFCGVNRNNGCIAEITDKRLEVQEVSAYAKRSLVTPGTQDHAFSWAQPMLERAVVAIAREIIWGVVKGDAIPEGDAHYKQLEQVAVAKMRRMCMLLRTRNIPLPDVPKLTLD</sequence>
<dbReference type="InterPro" id="IPR043360">
    <property type="entry name" value="PP2B"/>
</dbReference>
<accession>A0A836H2G1</accession>
<dbReference type="FunFam" id="3.60.21.10:FF:000171">
    <property type="entry name" value="Hypothetical_protein_-_conserved"/>
    <property type="match status" value="1"/>
</dbReference>
<keyword evidence="3" id="KW-1185">Reference proteome</keyword>
<dbReference type="KEGG" id="lenr:94175370"/>
<dbReference type="EMBL" id="JAFHKP010000012">
    <property type="protein sequence ID" value="KAG5483564.1"/>
    <property type="molecule type" value="Genomic_DNA"/>
</dbReference>
<dbReference type="Proteomes" id="UP000674179">
    <property type="component" value="Chromosome 12"/>
</dbReference>
<dbReference type="PRINTS" id="PR00114">
    <property type="entry name" value="STPHPHTASE"/>
</dbReference>
<dbReference type="GO" id="GO:0033192">
    <property type="term" value="F:calmodulin-dependent protein phosphatase activity"/>
    <property type="evidence" value="ECO:0007669"/>
    <property type="project" value="InterPro"/>
</dbReference>